<evidence type="ECO:0000313" key="2">
    <source>
        <dbReference type="Proteomes" id="UP001165186"/>
    </source>
</evidence>
<gene>
    <name evidence="1" type="primary">g3373</name>
    <name evidence="1" type="ORF">NpPPO83_00003373</name>
</gene>
<accession>A0ACB5SL84</accession>
<protein>
    <submittedName>
        <fullName evidence="1">Integral membrane protein</fullName>
    </submittedName>
</protein>
<name>A0ACB5SL84_9PEZI</name>
<dbReference type="Proteomes" id="UP001165186">
    <property type="component" value="Unassembled WGS sequence"/>
</dbReference>
<comment type="caution">
    <text evidence="1">The sequence shown here is derived from an EMBL/GenBank/DDBJ whole genome shotgun (WGS) entry which is preliminary data.</text>
</comment>
<dbReference type="EMBL" id="BSXG01000128">
    <property type="protein sequence ID" value="GME46896.1"/>
    <property type="molecule type" value="Genomic_DNA"/>
</dbReference>
<sequence>MSSSSPYGEPPAGINIHANRNTTIYGSIIPVACIGTVIVAVRTRLRFLNGKPSFKIDDFTVIMALFCTWGTAACCFFGMPYGLGKHIWVTDITKLVTLWQILYAYIMVYATSVALTNLSILLFYRRIFRFDWSFYLVSFVVCVYWAIIIIVINIGCRPLPYFWTRFGDPNAVGTCIDIQAFFFSNAIWALVTDIVLLVMPIPTVMRLQMPLGERLAVITILMLGGFVCIACILRIISLKQFLNATDLTWAMAPVFVWSCVEPFVGLICACLPTFGPYYRKWWSKMHSTLSGGKSAPYTHGQPGTDGYNARSKDTLRTTRGKRLWGSLHGTDVGNLTFNGRLRDDDEVELTTEIVGGAHGSMRTISEEHPESLPDRGIQVKEEFVWTSEPTK</sequence>
<keyword evidence="2" id="KW-1185">Reference proteome</keyword>
<reference evidence="1" key="1">
    <citation type="submission" date="2024-09" db="EMBL/GenBank/DDBJ databases">
        <title>Draft Genome Sequences of Neofusicoccum parvum.</title>
        <authorList>
            <person name="Ashida A."/>
            <person name="Camagna M."/>
            <person name="Tanaka A."/>
            <person name="Takemoto D."/>
        </authorList>
    </citation>
    <scope>NUCLEOTIDE SEQUENCE</scope>
    <source>
        <strain evidence="1">PPO83</strain>
    </source>
</reference>
<organism evidence="1 2">
    <name type="scientific">Neofusicoccum parvum</name>
    <dbReference type="NCBI Taxonomy" id="310453"/>
    <lineage>
        <taxon>Eukaryota</taxon>
        <taxon>Fungi</taxon>
        <taxon>Dikarya</taxon>
        <taxon>Ascomycota</taxon>
        <taxon>Pezizomycotina</taxon>
        <taxon>Dothideomycetes</taxon>
        <taxon>Dothideomycetes incertae sedis</taxon>
        <taxon>Botryosphaeriales</taxon>
        <taxon>Botryosphaeriaceae</taxon>
        <taxon>Neofusicoccum</taxon>
    </lineage>
</organism>
<proteinExistence type="predicted"/>
<evidence type="ECO:0000313" key="1">
    <source>
        <dbReference type="EMBL" id="GME46896.1"/>
    </source>
</evidence>